<dbReference type="AlphaFoldDB" id="A0A9N9RUI9"/>
<gene>
    <name evidence="2" type="ORF">CHIRRI_LOCUS6895</name>
</gene>
<dbReference type="InterPro" id="IPR010921">
    <property type="entry name" value="Trp_repressor/repl_initiator"/>
</dbReference>
<protein>
    <recommendedName>
        <fullName evidence="1">Brinker DNA-binding domain-containing protein</fullName>
    </recommendedName>
</protein>
<keyword evidence="3" id="KW-1185">Reference proteome</keyword>
<dbReference type="InterPro" id="IPR018586">
    <property type="entry name" value="Brinker_DNA-bd"/>
</dbReference>
<evidence type="ECO:0000259" key="1">
    <source>
        <dbReference type="Pfam" id="PF09607"/>
    </source>
</evidence>
<dbReference type="Gene3D" id="1.10.10.60">
    <property type="entry name" value="Homeodomain-like"/>
    <property type="match status" value="2"/>
</dbReference>
<dbReference type="Proteomes" id="UP001153620">
    <property type="component" value="Chromosome 2"/>
</dbReference>
<evidence type="ECO:0000313" key="3">
    <source>
        <dbReference type="Proteomes" id="UP001153620"/>
    </source>
</evidence>
<reference evidence="2" key="2">
    <citation type="submission" date="2022-10" db="EMBL/GenBank/DDBJ databases">
        <authorList>
            <consortium name="ENA_rothamsted_submissions"/>
            <consortium name="culmorum"/>
            <person name="King R."/>
        </authorList>
    </citation>
    <scope>NUCLEOTIDE SEQUENCE</scope>
</reference>
<dbReference type="SUPFAM" id="SSF48295">
    <property type="entry name" value="TrpR-like"/>
    <property type="match status" value="1"/>
</dbReference>
<organism evidence="2 3">
    <name type="scientific">Chironomus riparius</name>
    <dbReference type="NCBI Taxonomy" id="315576"/>
    <lineage>
        <taxon>Eukaryota</taxon>
        <taxon>Metazoa</taxon>
        <taxon>Ecdysozoa</taxon>
        <taxon>Arthropoda</taxon>
        <taxon>Hexapoda</taxon>
        <taxon>Insecta</taxon>
        <taxon>Pterygota</taxon>
        <taxon>Neoptera</taxon>
        <taxon>Endopterygota</taxon>
        <taxon>Diptera</taxon>
        <taxon>Nematocera</taxon>
        <taxon>Chironomoidea</taxon>
        <taxon>Chironomidae</taxon>
        <taxon>Chironominae</taxon>
        <taxon>Chironomus</taxon>
    </lineage>
</organism>
<name>A0A9N9RUI9_9DIPT</name>
<reference evidence="2" key="1">
    <citation type="submission" date="2022-01" db="EMBL/GenBank/DDBJ databases">
        <authorList>
            <person name="King R."/>
        </authorList>
    </citation>
    <scope>NUCLEOTIDE SEQUENCE</scope>
</reference>
<sequence>MALEIKSNLIDKQDALESNNDHQPNGYNVCNSNLALNSVLRDNMSLSSSNQNLLNLKNSSTTNTNLLASTQKSLPQSQLSSLMKNSSGNKFNLNSSGASMSIITSSTKPTSTITKSLKTTTGTKMGSRRIFTPQFKLQVLESYRNDNDCKGNQRATARKYGIHRRQIQKWLQCENNLRSIIANNPENVRSNQMKLFPKGTAPILSSSTNSRQRGVVNTDKNGATYSCFSLANVKNFKASNDESLSTKNLSSVSSSFGEFTSRSTSNNTTTALEASKHVVLNNNFCYDNDSLVTNNYKNSIVDDYPIDLSCNHTKVKIENVARPIPIHPSSSHYKIPFYIYDTDFSSNKNSLHYQYQTFSSPQITDISNSLLKTDLVDPIDLSTTNISQKRKHVTDDNKKDKPLKLFRPYLESNFEKDIDKSKKLKQDDSEKFPMIWSNNYNFYPQHNISGSDYQPFLMTCSQPIFRADSQNVSKFPPATSSLSSPNDSGIMINSNYHILLSQASPVSGYDSSTSSMYSFNDNEVDLIQGNSPLYTSSHYETSSPSFSISTMSPIATETKVPLSPSLLHDLKFKLHTLDCYYNDADCERNEKLVAKKLNINCKIVEKWLRQEGDLRKQYHLQIIV</sequence>
<dbReference type="OrthoDB" id="7764420at2759"/>
<dbReference type="GO" id="GO:0043565">
    <property type="term" value="F:sequence-specific DNA binding"/>
    <property type="evidence" value="ECO:0007669"/>
    <property type="project" value="InterPro"/>
</dbReference>
<evidence type="ECO:0000313" key="2">
    <source>
        <dbReference type="EMBL" id="CAG9804000.1"/>
    </source>
</evidence>
<accession>A0A9N9RUI9</accession>
<dbReference type="EMBL" id="OU895878">
    <property type="protein sequence ID" value="CAG9804000.1"/>
    <property type="molecule type" value="Genomic_DNA"/>
</dbReference>
<proteinExistence type="predicted"/>
<dbReference type="Pfam" id="PF09607">
    <property type="entry name" value="BrkDBD"/>
    <property type="match status" value="2"/>
</dbReference>
<feature type="domain" description="Brinker DNA-binding" evidence="1">
    <location>
        <begin position="569"/>
        <end position="616"/>
    </location>
</feature>
<feature type="domain" description="Brinker DNA-binding" evidence="1">
    <location>
        <begin position="126"/>
        <end position="183"/>
    </location>
</feature>